<dbReference type="InterPro" id="IPR001078">
    <property type="entry name" value="2-oxoacid_DH_actylTfrase"/>
</dbReference>
<dbReference type="Pfam" id="PF00364">
    <property type="entry name" value="Biotin_lipoyl"/>
    <property type="match status" value="1"/>
</dbReference>
<dbReference type="EC" id="2.3.1.-" evidence="6"/>
<dbReference type="InterPro" id="IPR011053">
    <property type="entry name" value="Single_hybrid_motif"/>
</dbReference>
<dbReference type="PANTHER" id="PTHR43178:SF5">
    <property type="entry name" value="LIPOAMIDE ACYLTRANSFERASE COMPONENT OF BRANCHED-CHAIN ALPHA-KETO ACID DEHYDROGENASE COMPLEX, MITOCHONDRIAL"/>
    <property type="match status" value="1"/>
</dbReference>
<dbReference type="Gene3D" id="3.30.559.10">
    <property type="entry name" value="Chloramphenicol acetyltransferase-like domain"/>
    <property type="match status" value="1"/>
</dbReference>
<dbReference type="PROSITE" id="PS50968">
    <property type="entry name" value="BIOTINYL_LIPOYL"/>
    <property type="match status" value="1"/>
</dbReference>
<dbReference type="PANTHER" id="PTHR43178">
    <property type="entry name" value="DIHYDROLIPOAMIDE ACETYLTRANSFERASE COMPONENT OF PYRUVATE DEHYDROGENASE COMPLEX"/>
    <property type="match status" value="1"/>
</dbReference>
<keyword evidence="5 6" id="KW-0012">Acyltransferase</keyword>
<feature type="region of interest" description="Disordered" evidence="7">
    <location>
        <begin position="79"/>
        <end position="163"/>
    </location>
</feature>
<dbReference type="BioCyc" id="JESP1508404:G14D9-10136-MONOMER"/>
<evidence type="ECO:0000256" key="5">
    <source>
        <dbReference type="ARBA" id="ARBA00023315"/>
    </source>
</evidence>
<dbReference type="SUPFAM" id="SSF51230">
    <property type="entry name" value="Single hybrid motif"/>
    <property type="match status" value="1"/>
</dbReference>
<comment type="cofactor">
    <cofactor evidence="1 6">
        <name>(R)-lipoate</name>
        <dbReference type="ChEBI" id="CHEBI:83088"/>
    </cofactor>
</comment>
<comment type="similarity">
    <text evidence="2 6">Belongs to the 2-oxoacid dehydrogenase family.</text>
</comment>
<feature type="domain" description="Peripheral subunit-binding (PSBD)" evidence="9">
    <location>
        <begin position="177"/>
        <end position="214"/>
    </location>
</feature>
<evidence type="ECO:0000256" key="6">
    <source>
        <dbReference type="RuleBase" id="RU003423"/>
    </source>
</evidence>
<gene>
    <name evidence="10" type="ORF">JMA_09040</name>
</gene>
<feature type="compositionally biased region" description="Low complexity" evidence="7">
    <location>
        <begin position="105"/>
        <end position="122"/>
    </location>
</feature>
<keyword evidence="11" id="KW-1185">Reference proteome</keyword>
<feature type="compositionally biased region" description="Basic and acidic residues" evidence="7">
    <location>
        <begin position="123"/>
        <end position="133"/>
    </location>
</feature>
<dbReference type="KEGG" id="jeo:JMA_09040"/>
<dbReference type="PROSITE" id="PS51826">
    <property type="entry name" value="PSBD"/>
    <property type="match status" value="2"/>
</dbReference>
<evidence type="ECO:0000256" key="1">
    <source>
        <dbReference type="ARBA" id="ARBA00001938"/>
    </source>
</evidence>
<dbReference type="CDD" id="cd06849">
    <property type="entry name" value="lipoyl_domain"/>
    <property type="match status" value="1"/>
</dbReference>
<dbReference type="HOGENOM" id="CLU_016733_10_2_9"/>
<keyword evidence="3 6" id="KW-0808">Transferase</keyword>
<dbReference type="PROSITE" id="PS00189">
    <property type="entry name" value="LIPOYL"/>
    <property type="match status" value="1"/>
</dbReference>
<sequence>MAKEIFMPKLSSTMEVGTLLQWFKEEGDSVDIGEPLFEIMTDKINIEVESYEEGILLKKYFEEDDEVPINHVVGYIGEAGEKVPDTPPGESGAAPQEDAEDTAAEAEPQQRAEAQSEAAPASQDHHLSDEKIRATPAARRVSREESVSLTDVSGSGPNGRIHQGDVMAFVSSRSSTKATPLAKKVAEGEGVNLQEVKGTGSHGKIYRADVEAAGESTQTSAATGGKRVKMDGIRKVVAQRMLQSKTTAPHVTLTTEVDMTEAISMRKQLLGPIEQQTGFRVSYTEIILKAVAYSLTRHPNINVSLEGNEIVYKDEINLGLAVAVDNGLIVPVVRHADQKGLSALTAECKRLGKAARDSKVKPEEMAGGTFTVSNLGMYAIDAFTPVINQPESSILGVGRINEKPVGVNGDIVLRPMMVLSLSFDHRVIDGAPAAAFLTELKETLEQPFKLLV</sequence>
<dbReference type="GO" id="GO:0005737">
    <property type="term" value="C:cytoplasm"/>
    <property type="evidence" value="ECO:0007669"/>
    <property type="project" value="TreeGrafter"/>
</dbReference>
<protein>
    <recommendedName>
        <fullName evidence="6">Dihydrolipoamide acetyltransferase component of pyruvate dehydrogenase complex</fullName>
        <ecNumber evidence="6">2.3.1.-</ecNumber>
    </recommendedName>
</protein>
<name>A0A0B5AJJ0_9BACL</name>
<dbReference type="InterPro" id="IPR004167">
    <property type="entry name" value="PSBD"/>
</dbReference>
<dbReference type="SUPFAM" id="SSF47005">
    <property type="entry name" value="Peripheral subunit-binding domain of 2-oxo acid dehydrogenase complex"/>
    <property type="match status" value="2"/>
</dbReference>
<dbReference type="GO" id="GO:0016407">
    <property type="term" value="F:acetyltransferase activity"/>
    <property type="evidence" value="ECO:0007669"/>
    <property type="project" value="TreeGrafter"/>
</dbReference>
<evidence type="ECO:0000256" key="3">
    <source>
        <dbReference type="ARBA" id="ARBA00022679"/>
    </source>
</evidence>
<feature type="domain" description="Peripheral subunit-binding (PSBD)" evidence="9">
    <location>
        <begin position="133"/>
        <end position="170"/>
    </location>
</feature>
<reference evidence="10 11" key="1">
    <citation type="submission" date="2014-08" db="EMBL/GenBank/DDBJ databases">
        <title>Complete genome of a marine bacteria Jeotgalibacillus malaysiensis.</title>
        <authorList>
            <person name="Yaakop A.S."/>
            <person name="Chan K.-G."/>
            <person name="Goh K.M."/>
        </authorList>
    </citation>
    <scope>NUCLEOTIDE SEQUENCE [LARGE SCALE GENOMIC DNA]</scope>
    <source>
        <strain evidence="10 11">D5</strain>
    </source>
</reference>
<dbReference type="Proteomes" id="UP000031449">
    <property type="component" value="Chromosome"/>
</dbReference>
<dbReference type="InterPro" id="IPR003016">
    <property type="entry name" value="2-oxoA_DH_lipoyl-BS"/>
</dbReference>
<dbReference type="Gene3D" id="4.10.320.10">
    <property type="entry name" value="E3-binding domain"/>
    <property type="match status" value="2"/>
</dbReference>
<dbReference type="STRING" id="1508404.JMA_09040"/>
<dbReference type="Pfam" id="PF02817">
    <property type="entry name" value="E3_binding"/>
    <property type="match status" value="2"/>
</dbReference>
<dbReference type="OrthoDB" id="9805770at2"/>
<dbReference type="Pfam" id="PF00198">
    <property type="entry name" value="2-oxoacid_dh"/>
    <property type="match status" value="1"/>
</dbReference>
<dbReference type="AlphaFoldDB" id="A0A0B5AJJ0"/>
<dbReference type="GO" id="GO:0031405">
    <property type="term" value="F:lipoic acid binding"/>
    <property type="evidence" value="ECO:0007669"/>
    <property type="project" value="TreeGrafter"/>
</dbReference>
<accession>A0A0B5AJJ0</accession>
<dbReference type="SUPFAM" id="SSF52777">
    <property type="entry name" value="CoA-dependent acyltransferases"/>
    <property type="match status" value="1"/>
</dbReference>
<dbReference type="FunFam" id="3.30.559.10:FF:000007">
    <property type="entry name" value="Dihydrolipoamide acetyltransferase component of pyruvate dehydrogenase complex"/>
    <property type="match status" value="1"/>
</dbReference>
<evidence type="ECO:0000256" key="4">
    <source>
        <dbReference type="ARBA" id="ARBA00022823"/>
    </source>
</evidence>
<dbReference type="EMBL" id="CP009416">
    <property type="protein sequence ID" value="AJD90221.1"/>
    <property type="molecule type" value="Genomic_DNA"/>
</dbReference>
<evidence type="ECO:0000313" key="11">
    <source>
        <dbReference type="Proteomes" id="UP000031449"/>
    </source>
</evidence>
<feature type="domain" description="Lipoyl-binding" evidence="8">
    <location>
        <begin position="2"/>
        <end position="77"/>
    </location>
</feature>
<evidence type="ECO:0000256" key="2">
    <source>
        <dbReference type="ARBA" id="ARBA00007317"/>
    </source>
</evidence>
<keyword evidence="4 6" id="KW-0450">Lipoyl</keyword>
<dbReference type="InterPro" id="IPR000089">
    <property type="entry name" value="Biotin_lipoyl"/>
</dbReference>
<evidence type="ECO:0000313" key="10">
    <source>
        <dbReference type="EMBL" id="AJD90221.1"/>
    </source>
</evidence>
<dbReference type="InterPro" id="IPR050743">
    <property type="entry name" value="2-oxoacid_DH_E2_comp"/>
</dbReference>
<evidence type="ECO:0000259" key="8">
    <source>
        <dbReference type="PROSITE" id="PS50968"/>
    </source>
</evidence>
<evidence type="ECO:0000256" key="7">
    <source>
        <dbReference type="SAM" id="MobiDB-lite"/>
    </source>
</evidence>
<dbReference type="InterPro" id="IPR036625">
    <property type="entry name" value="E3-bd_dom_sf"/>
</dbReference>
<proteinExistence type="inferred from homology"/>
<dbReference type="InterPro" id="IPR023213">
    <property type="entry name" value="CAT-like_dom_sf"/>
</dbReference>
<dbReference type="Gene3D" id="2.40.50.100">
    <property type="match status" value="1"/>
</dbReference>
<organism evidence="10 11">
    <name type="scientific">Jeotgalibacillus malaysiensis</name>
    <dbReference type="NCBI Taxonomy" id="1508404"/>
    <lineage>
        <taxon>Bacteria</taxon>
        <taxon>Bacillati</taxon>
        <taxon>Bacillota</taxon>
        <taxon>Bacilli</taxon>
        <taxon>Bacillales</taxon>
        <taxon>Caryophanaceae</taxon>
        <taxon>Jeotgalibacillus</taxon>
    </lineage>
</organism>
<evidence type="ECO:0000259" key="9">
    <source>
        <dbReference type="PROSITE" id="PS51826"/>
    </source>
</evidence>